<reference evidence="1 2" key="1">
    <citation type="submission" date="2024-04" db="EMBL/GenBank/DDBJ databases">
        <title>Novel species of the genus Ideonella isolated from streams.</title>
        <authorList>
            <person name="Lu H."/>
        </authorList>
    </citation>
    <scope>NUCLEOTIDE SEQUENCE [LARGE SCALE GENOMIC DNA]</scope>
    <source>
        <strain evidence="1 2">BYS139W</strain>
    </source>
</reference>
<evidence type="ECO:0000313" key="2">
    <source>
        <dbReference type="Proteomes" id="UP001368500"/>
    </source>
</evidence>
<dbReference type="InterPro" id="IPR028978">
    <property type="entry name" value="Chorismate_lyase_/UTRA_dom_sf"/>
</dbReference>
<dbReference type="SUPFAM" id="SSF64288">
    <property type="entry name" value="Chorismate lyase-like"/>
    <property type="match status" value="1"/>
</dbReference>
<dbReference type="Proteomes" id="UP001368500">
    <property type="component" value="Unassembled WGS sequence"/>
</dbReference>
<dbReference type="Gene3D" id="3.40.1410.10">
    <property type="entry name" value="Chorismate lyase-like"/>
    <property type="match status" value="1"/>
</dbReference>
<protein>
    <submittedName>
        <fullName evidence="1">Uncharacterized protein</fullName>
    </submittedName>
</protein>
<dbReference type="EMBL" id="JBBUTF010000002">
    <property type="protein sequence ID" value="MEK8024711.1"/>
    <property type="molecule type" value="Genomic_DNA"/>
</dbReference>
<dbReference type="RefSeq" id="WP_341372486.1">
    <property type="nucleotide sequence ID" value="NZ_JBBUTF010000002.1"/>
</dbReference>
<gene>
    <name evidence="1" type="ORF">AACH11_01855</name>
</gene>
<proteinExistence type="predicted"/>
<sequence length="186" mass="19458">MGTDLDRPRTALGPLAARDPAAAAVLRLLRAHDGSMTRAAEALSGGPVHVIVHAQVPLPALPAQAPLPPRDAPPPGPCLQRLISLCAADGTVLLDSLSYLPLAGLDAADREALLAGRTPIGQLLDGRWQRRHPVEPAPGFWDPLWACVGRPDPAAARAQWLAHQGGPSWLVAEVLRGGMVRAVTPA</sequence>
<organism evidence="1 2">
    <name type="scientific">Pseudaquabacterium rugosum</name>
    <dbReference type="NCBI Taxonomy" id="2984194"/>
    <lineage>
        <taxon>Bacteria</taxon>
        <taxon>Pseudomonadati</taxon>
        <taxon>Pseudomonadota</taxon>
        <taxon>Betaproteobacteria</taxon>
        <taxon>Burkholderiales</taxon>
        <taxon>Sphaerotilaceae</taxon>
        <taxon>Pseudaquabacterium</taxon>
    </lineage>
</organism>
<name>A0ABU9B4T4_9BURK</name>
<keyword evidence="2" id="KW-1185">Reference proteome</keyword>
<evidence type="ECO:0000313" key="1">
    <source>
        <dbReference type="EMBL" id="MEK8024711.1"/>
    </source>
</evidence>
<accession>A0ABU9B4T4</accession>
<comment type="caution">
    <text evidence="1">The sequence shown here is derived from an EMBL/GenBank/DDBJ whole genome shotgun (WGS) entry which is preliminary data.</text>
</comment>